<keyword evidence="4 7" id="KW-1133">Transmembrane helix</keyword>
<dbReference type="SUPFAM" id="SSF90123">
    <property type="entry name" value="ABC transporter transmembrane region"/>
    <property type="match status" value="1"/>
</dbReference>
<dbReference type="Proteomes" id="UP000712281">
    <property type="component" value="Unassembled WGS sequence"/>
</dbReference>
<keyword evidence="5 7" id="KW-0472">Membrane</keyword>
<evidence type="ECO:0000256" key="7">
    <source>
        <dbReference type="SAM" id="Phobius"/>
    </source>
</evidence>
<gene>
    <name evidence="8" type="ORF">F2Q68_00016977</name>
</gene>
<evidence type="ECO:0000313" key="9">
    <source>
        <dbReference type="Proteomes" id="UP000712281"/>
    </source>
</evidence>
<evidence type="ECO:0000256" key="6">
    <source>
        <dbReference type="SAM" id="MobiDB-lite"/>
    </source>
</evidence>
<dbReference type="GO" id="GO:0016020">
    <property type="term" value="C:membrane"/>
    <property type="evidence" value="ECO:0007669"/>
    <property type="project" value="InterPro"/>
</dbReference>
<dbReference type="InterPro" id="IPR050173">
    <property type="entry name" value="ABC_transporter_C-like"/>
</dbReference>
<comment type="caution">
    <text evidence="8">The sequence shown here is derived from an EMBL/GenBank/DDBJ whole genome shotgun (WGS) entry which is preliminary data.</text>
</comment>
<sequence>MIQHPSDETELAQCDDSEEEENARRTRRNPRNLLLHCCLIVMTYVTWQVIIIALLALAATKVVQLIRIYGTTKAPVMNYAAETSLGVVTIRAFGTVDRFFKNYLNLVVADDVLSFCLMQPWSGFSYVGLSLSYALTLTQTQVFITRWIKQYMSIPAEPPAVVDDKRPPSSWPSNGTIHLQELKIRYRPTAPLVLVGYGPDPPKSPT</sequence>
<name>A0A8S9HL54_BRACR</name>
<evidence type="ECO:0000313" key="8">
    <source>
        <dbReference type="EMBL" id="KAF2557810.1"/>
    </source>
</evidence>
<keyword evidence="3" id="KW-0067">ATP-binding</keyword>
<feature type="transmembrane region" description="Helical" evidence="7">
    <location>
        <begin position="33"/>
        <end position="59"/>
    </location>
</feature>
<evidence type="ECO:0000256" key="3">
    <source>
        <dbReference type="ARBA" id="ARBA00022840"/>
    </source>
</evidence>
<accession>A0A8S9HL54</accession>
<dbReference type="GO" id="GO:0042626">
    <property type="term" value="F:ATPase-coupled transmembrane transporter activity"/>
    <property type="evidence" value="ECO:0007669"/>
    <property type="project" value="TreeGrafter"/>
</dbReference>
<feature type="compositionally biased region" description="Acidic residues" evidence="6">
    <location>
        <begin position="8"/>
        <end position="21"/>
    </location>
</feature>
<dbReference type="GO" id="GO:0005524">
    <property type="term" value="F:ATP binding"/>
    <property type="evidence" value="ECO:0007669"/>
    <property type="project" value="UniProtKB-KW"/>
</dbReference>
<protein>
    <recommendedName>
        <fullName evidence="10">ABC transmembrane type-1 domain-containing protein</fullName>
    </recommendedName>
</protein>
<keyword evidence="2" id="KW-0547">Nucleotide-binding</keyword>
<reference evidence="8" key="1">
    <citation type="submission" date="2019-12" db="EMBL/GenBank/DDBJ databases">
        <title>Genome sequencing and annotation of Brassica cretica.</title>
        <authorList>
            <person name="Studholme D.J."/>
            <person name="Sarris P.F."/>
        </authorList>
    </citation>
    <scope>NUCLEOTIDE SEQUENCE</scope>
    <source>
        <strain evidence="8">PFS-001/15</strain>
        <tissue evidence="8">Leaf</tissue>
    </source>
</reference>
<dbReference type="InterPro" id="IPR036640">
    <property type="entry name" value="ABC1_TM_sf"/>
</dbReference>
<dbReference type="PANTHER" id="PTHR24223:SF108">
    <property type="entry name" value="ABC TRANSPORTER C FAMILY MEMBER 8"/>
    <property type="match status" value="1"/>
</dbReference>
<evidence type="ECO:0000256" key="2">
    <source>
        <dbReference type="ARBA" id="ARBA00022741"/>
    </source>
</evidence>
<dbReference type="PANTHER" id="PTHR24223">
    <property type="entry name" value="ATP-BINDING CASSETTE SUB-FAMILY C"/>
    <property type="match status" value="1"/>
</dbReference>
<evidence type="ECO:0000256" key="4">
    <source>
        <dbReference type="ARBA" id="ARBA00022989"/>
    </source>
</evidence>
<feature type="region of interest" description="Disordered" evidence="6">
    <location>
        <begin position="1"/>
        <end position="25"/>
    </location>
</feature>
<evidence type="ECO:0000256" key="5">
    <source>
        <dbReference type="ARBA" id="ARBA00023136"/>
    </source>
</evidence>
<organism evidence="8 9">
    <name type="scientific">Brassica cretica</name>
    <name type="common">Mustard</name>
    <dbReference type="NCBI Taxonomy" id="69181"/>
    <lineage>
        <taxon>Eukaryota</taxon>
        <taxon>Viridiplantae</taxon>
        <taxon>Streptophyta</taxon>
        <taxon>Embryophyta</taxon>
        <taxon>Tracheophyta</taxon>
        <taxon>Spermatophyta</taxon>
        <taxon>Magnoliopsida</taxon>
        <taxon>eudicotyledons</taxon>
        <taxon>Gunneridae</taxon>
        <taxon>Pentapetalae</taxon>
        <taxon>rosids</taxon>
        <taxon>malvids</taxon>
        <taxon>Brassicales</taxon>
        <taxon>Brassicaceae</taxon>
        <taxon>Brassiceae</taxon>
        <taxon>Brassica</taxon>
    </lineage>
</organism>
<proteinExistence type="predicted"/>
<dbReference type="EMBL" id="QGKW02001940">
    <property type="protein sequence ID" value="KAF2557810.1"/>
    <property type="molecule type" value="Genomic_DNA"/>
</dbReference>
<keyword evidence="1 7" id="KW-0812">Transmembrane</keyword>
<dbReference type="Gene3D" id="1.20.1560.10">
    <property type="entry name" value="ABC transporter type 1, transmembrane domain"/>
    <property type="match status" value="1"/>
</dbReference>
<evidence type="ECO:0008006" key="10">
    <source>
        <dbReference type="Google" id="ProtNLM"/>
    </source>
</evidence>
<evidence type="ECO:0000256" key="1">
    <source>
        <dbReference type="ARBA" id="ARBA00022692"/>
    </source>
</evidence>
<dbReference type="AlphaFoldDB" id="A0A8S9HL54"/>